<evidence type="ECO:0000256" key="1">
    <source>
        <dbReference type="SAM" id="MobiDB-lite"/>
    </source>
</evidence>
<dbReference type="RefSeq" id="WP_126158764.1">
    <property type="nucleotide sequence ID" value="NZ_RQXW01000009.1"/>
</dbReference>
<feature type="compositionally biased region" description="Basic and acidic residues" evidence="1">
    <location>
        <begin position="145"/>
        <end position="156"/>
    </location>
</feature>
<comment type="caution">
    <text evidence="2">The sequence shown here is derived from an EMBL/GenBank/DDBJ whole genome shotgun (WGS) entry which is preliminary data.</text>
</comment>
<evidence type="ECO:0000313" key="3">
    <source>
        <dbReference type="Proteomes" id="UP000283087"/>
    </source>
</evidence>
<sequence>MSQSISAVSLGLIAWTISLTVMADRKEDLVDPIGYEVVQPAGDIDLPVDPKTVYEYKRRGYVDSEPMTEIKPYVLPDRQLPPPTVVPYSEPEPVERIVSVEKKAPPLTGEDKIFAQIERDQLEIQCALDDTLEQCEGVEIVQPKEETKPRSRRVIERQIQASGTN</sequence>
<proteinExistence type="predicted"/>
<dbReference type="AlphaFoldDB" id="A0A430KPV0"/>
<reference evidence="2 3" key="1">
    <citation type="submission" date="2018-11" db="EMBL/GenBank/DDBJ databases">
        <title>The draft genome sequence of Amphritea opalescens ANRC-JH13T.</title>
        <authorList>
            <person name="Fang Z."/>
            <person name="Zhang Y."/>
            <person name="Han X."/>
        </authorList>
    </citation>
    <scope>NUCLEOTIDE SEQUENCE [LARGE SCALE GENOMIC DNA]</scope>
    <source>
        <strain evidence="2 3">ANRC-JH13</strain>
    </source>
</reference>
<protein>
    <submittedName>
        <fullName evidence="2">Uncharacterized protein</fullName>
    </submittedName>
</protein>
<dbReference type="EMBL" id="RQXW01000009">
    <property type="protein sequence ID" value="RTE65511.1"/>
    <property type="molecule type" value="Genomic_DNA"/>
</dbReference>
<name>A0A430KPV0_9GAMM</name>
<gene>
    <name evidence="2" type="ORF">EH243_11250</name>
</gene>
<evidence type="ECO:0000313" key="2">
    <source>
        <dbReference type="EMBL" id="RTE65511.1"/>
    </source>
</evidence>
<organism evidence="2 3">
    <name type="scientific">Amphritea opalescens</name>
    <dbReference type="NCBI Taxonomy" id="2490544"/>
    <lineage>
        <taxon>Bacteria</taxon>
        <taxon>Pseudomonadati</taxon>
        <taxon>Pseudomonadota</taxon>
        <taxon>Gammaproteobacteria</taxon>
        <taxon>Oceanospirillales</taxon>
        <taxon>Oceanospirillaceae</taxon>
        <taxon>Amphritea</taxon>
    </lineage>
</organism>
<dbReference type="OrthoDB" id="6089455at2"/>
<dbReference type="Proteomes" id="UP000283087">
    <property type="component" value="Unassembled WGS sequence"/>
</dbReference>
<feature type="region of interest" description="Disordered" evidence="1">
    <location>
        <begin position="145"/>
        <end position="165"/>
    </location>
</feature>
<keyword evidence="3" id="KW-1185">Reference proteome</keyword>
<accession>A0A430KPV0</accession>